<evidence type="ECO:0000313" key="3">
    <source>
        <dbReference type="Proteomes" id="UP000317624"/>
    </source>
</evidence>
<dbReference type="Gene3D" id="3.30.450.40">
    <property type="match status" value="1"/>
</dbReference>
<keyword evidence="3" id="KW-1185">Reference proteome</keyword>
<dbReference type="InterPro" id="IPR003018">
    <property type="entry name" value="GAF"/>
</dbReference>
<evidence type="ECO:0000313" key="2">
    <source>
        <dbReference type="EMBL" id="TVT42543.1"/>
    </source>
</evidence>
<dbReference type="Pfam" id="PF13185">
    <property type="entry name" value="GAF_2"/>
    <property type="match status" value="1"/>
</dbReference>
<feature type="domain" description="GAF" evidence="1">
    <location>
        <begin position="30"/>
        <end position="178"/>
    </location>
</feature>
<dbReference type="InterPro" id="IPR029016">
    <property type="entry name" value="GAF-like_dom_sf"/>
</dbReference>
<organism evidence="2 3">
    <name type="scientific">Hymenobacter setariae</name>
    <dbReference type="NCBI Taxonomy" id="2594794"/>
    <lineage>
        <taxon>Bacteria</taxon>
        <taxon>Pseudomonadati</taxon>
        <taxon>Bacteroidota</taxon>
        <taxon>Cytophagia</taxon>
        <taxon>Cytophagales</taxon>
        <taxon>Hymenobacteraceae</taxon>
        <taxon>Hymenobacter</taxon>
    </lineage>
</organism>
<dbReference type="PANTHER" id="PTHR43102">
    <property type="entry name" value="SLR1143 PROTEIN"/>
    <property type="match status" value="1"/>
</dbReference>
<dbReference type="SUPFAM" id="SSF55781">
    <property type="entry name" value="GAF domain-like"/>
    <property type="match status" value="1"/>
</dbReference>
<dbReference type="Proteomes" id="UP000317624">
    <property type="component" value="Unassembled WGS sequence"/>
</dbReference>
<dbReference type="AlphaFoldDB" id="A0A558C191"/>
<protein>
    <submittedName>
        <fullName evidence="2">GAF domain-containing protein</fullName>
    </submittedName>
</protein>
<dbReference type="PANTHER" id="PTHR43102:SF2">
    <property type="entry name" value="GAF DOMAIN-CONTAINING PROTEIN"/>
    <property type="match status" value="1"/>
</dbReference>
<reference evidence="2 3" key="1">
    <citation type="submission" date="2019-07" db="EMBL/GenBank/DDBJ databases">
        <title>Hymenobacter sp. straun FUR1 Genome sequencing and assembly.</title>
        <authorList>
            <person name="Chhetri G."/>
        </authorList>
    </citation>
    <scope>NUCLEOTIDE SEQUENCE [LARGE SCALE GENOMIC DNA]</scope>
    <source>
        <strain evidence="2 3">Fur1</strain>
    </source>
</reference>
<proteinExistence type="predicted"/>
<comment type="caution">
    <text evidence="2">The sequence shown here is derived from an EMBL/GenBank/DDBJ whole genome shotgun (WGS) entry which is preliminary data.</text>
</comment>
<evidence type="ECO:0000259" key="1">
    <source>
        <dbReference type="SMART" id="SM00065"/>
    </source>
</evidence>
<dbReference type="OrthoDB" id="9151676at2"/>
<accession>A0A558C191</accession>
<sequence>MMPLAAALAGSPNEAERLQALLQYDVMPAQQEPVFDELVRLAAQLFSLPISLIALVDAQEVAYKANQGLPGLQQQPREEAICAMVVSQRMPLIFTNLTRADQLQRLTPMASAAAQAKNLQFYAGVPLRTPIRHLIGTLCVIGNEPRSFSGDERQLLTQLAGLVSELIIIRHICLTHQKVTAHDRWQWLQTLFAGELQQLHVLVHYLLAEFGTKAPVPAGVLKPVARRLDDLHLLLQHHHPGPIWYSPAAVA</sequence>
<name>A0A558C191_9BACT</name>
<dbReference type="EMBL" id="VMRJ01000001">
    <property type="protein sequence ID" value="TVT42543.1"/>
    <property type="molecule type" value="Genomic_DNA"/>
</dbReference>
<gene>
    <name evidence="2" type="ORF">FNT36_00105</name>
</gene>
<dbReference type="SMART" id="SM00065">
    <property type="entry name" value="GAF"/>
    <property type="match status" value="1"/>
</dbReference>
<dbReference type="RefSeq" id="WP_144842758.1">
    <property type="nucleotide sequence ID" value="NZ_VMRJ01000001.1"/>
</dbReference>